<dbReference type="AlphaFoldDB" id="A0A0D7AMP8"/>
<sequence length="103" mass="11417">MSEVWTHRPHIHTGRISFGWIMDQSGPPSFQMWVAAYPDSHGFAALQHMMGEADAVWEMRKVLTELGVGDRVPVHLSNLQFEEGGSREVKDSVAGPSAINISD</sequence>
<dbReference type="EMBL" id="KN881638">
    <property type="protein sequence ID" value="KIY52586.1"/>
    <property type="molecule type" value="Genomic_DNA"/>
</dbReference>
<organism evidence="1 2">
    <name type="scientific">Fistulina hepatica ATCC 64428</name>
    <dbReference type="NCBI Taxonomy" id="1128425"/>
    <lineage>
        <taxon>Eukaryota</taxon>
        <taxon>Fungi</taxon>
        <taxon>Dikarya</taxon>
        <taxon>Basidiomycota</taxon>
        <taxon>Agaricomycotina</taxon>
        <taxon>Agaricomycetes</taxon>
        <taxon>Agaricomycetidae</taxon>
        <taxon>Agaricales</taxon>
        <taxon>Fistulinaceae</taxon>
        <taxon>Fistulina</taxon>
    </lineage>
</organism>
<protein>
    <submittedName>
        <fullName evidence="1">Uncharacterized protein</fullName>
    </submittedName>
</protein>
<proteinExistence type="predicted"/>
<dbReference type="Proteomes" id="UP000054144">
    <property type="component" value="Unassembled WGS sequence"/>
</dbReference>
<name>A0A0D7AMP8_9AGAR</name>
<evidence type="ECO:0000313" key="2">
    <source>
        <dbReference type="Proteomes" id="UP000054144"/>
    </source>
</evidence>
<evidence type="ECO:0000313" key="1">
    <source>
        <dbReference type="EMBL" id="KIY52586.1"/>
    </source>
</evidence>
<reference evidence="1 2" key="1">
    <citation type="journal article" date="2015" name="Fungal Genet. Biol.">
        <title>Evolution of novel wood decay mechanisms in Agaricales revealed by the genome sequences of Fistulina hepatica and Cylindrobasidium torrendii.</title>
        <authorList>
            <person name="Floudas D."/>
            <person name="Held B.W."/>
            <person name="Riley R."/>
            <person name="Nagy L.G."/>
            <person name="Koehler G."/>
            <person name="Ransdell A.S."/>
            <person name="Younus H."/>
            <person name="Chow J."/>
            <person name="Chiniquy J."/>
            <person name="Lipzen A."/>
            <person name="Tritt A."/>
            <person name="Sun H."/>
            <person name="Haridas S."/>
            <person name="LaButti K."/>
            <person name="Ohm R.A."/>
            <person name="Kues U."/>
            <person name="Blanchette R.A."/>
            <person name="Grigoriev I.V."/>
            <person name="Minto R.E."/>
            <person name="Hibbett D.S."/>
        </authorList>
    </citation>
    <scope>NUCLEOTIDE SEQUENCE [LARGE SCALE GENOMIC DNA]</scope>
    <source>
        <strain evidence="1 2">ATCC 64428</strain>
    </source>
</reference>
<gene>
    <name evidence="1" type="ORF">FISHEDRAFT_69712</name>
</gene>
<keyword evidence="2" id="KW-1185">Reference proteome</keyword>
<accession>A0A0D7AMP8</accession>